<evidence type="ECO:0000313" key="3">
    <source>
        <dbReference type="Proteomes" id="UP000291084"/>
    </source>
</evidence>
<dbReference type="AlphaFoldDB" id="A0A0S3RW26"/>
<reference evidence="2 3" key="1">
    <citation type="journal article" date="2015" name="Sci. Rep.">
        <title>The power of single molecule real-time sequencing technology in the de novo assembly of a eukaryotic genome.</title>
        <authorList>
            <person name="Sakai H."/>
            <person name="Naito K."/>
            <person name="Ogiso-Tanaka E."/>
            <person name="Takahashi Y."/>
            <person name="Iseki K."/>
            <person name="Muto C."/>
            <person name="Satou K."/>
            <person name="Teruya K."/>
            <person name="Shiroma A."/>
            <person name="Shimoji M."/>
            <person name="Hirano T."/>
            <person name="Itoh T."/>
            <person name="Kaga A."/>
            <person name="Tomooka N."/>
        </authorList>
    </citation>
    <scope>NUCLEOTIDE SEQUENCE [LARGE SCALE GENOMIC DNA]</scope>
    <source>
        <strain evidence="3">cv. Shumari</strain>
    </source>
</reference>
<sequence>MLFFMSPRILNSHYWLYQGENDNFVYIRYINQSIHSFQRISYSISLISIYQTTIHLILFLVYFSSFNLFLFYYFFL</sequence>
<feature type="transmembrane region" description="Helical" evidence="1">
    <location>
        <begin position="56"/>
        <end position="75"/>
    </location>
</feature>
<proteinExistence type="predicted"/>
<gene>
    <name evidence="2" type="primary">Vigan.04G221100</name>
    <name evidence="2" type="ORF">VIGAN_04221100</name>
</gene>
<name>A0A0S3RW26_PHAAN</name>
<evidence type="ECO:0000256" key="1">
    <source>
        <dbReference type="SAM" id="Phobius"/>
    </source>
</evidence>
<protein>
    <submittedName>
        <fullName evidence="2">Uncharacterized protein</fullName>
    </submittedName>
</protein>
<evidence type="ECO:0000313" key="2">
    <source>
        <dbReference type="EMBL" id="BAT84760.1"/>
    </source>
</evidence>
<keyword evidence="1" id="KW-0812">Transmembrane</keyword>
<keyword evidence="1" id="KW-0472">Membrane</keyword>
<dbReference type="Proteomes" id="UP000291084">
    <property type="component" value="Chromosome 4"/>
</dbReference>
<accession>A0A0S3RW26</accession>
<organism evidence="2 3">
    <name type="scientific">Vigna angularis var. angularis</name>
    <dbReference type="NCBI Taxonomy" id="157739"/>
    <lineage>
        <taxon>Eukaryota</taxon>
        <taxon>Viridiplantae</taxon>
        <taxon>Streptophyta</taxon>
        <taxon>Embryophyta</taxon>
        <taxon>Tracheophyta</taxon>
        <taxon>Spermatophyta</taxon>
        <taxon>Magnoliopsida</taxon>
        <taxon>eudicotyledons</taxon>
        <taxon>Gunneridae</taxon>
        <taxon>Pentapetalae</taxon>
        <taxon>rosids</taxon>
        <taxon>fabids</taxon>
        <taxon>Fabales</taxon>
        <taxon>Fabaceae</taxon>
        <taxon>Papilionoideae</taxon>
        <taxon>50 kb inversion clade</taxon>
        <taxon>NPAAA clade</taxon>
        <taxon>indigoferoid/millettioid clade</taxon>
        <taxon>Phaseoleae</taxon>
        <taxon>Vigna</taxon>
    </lineage>
</organism>
<keyword evidence="3" id="KW-1185">Reference proteome</keyword>
<dbReference type="EMBL" id="AP015037">
    <property type="protein sequence ID" value="BAT84760.1"/>
    <property type="molecule type" value="Genomic_DNA"/>
</dbReference>
<keyword evidence="1" id="KW-1133">Transmembrane helix</keyword>